<dbReference type="Pfam" id="PF01541">
    <property type="entry name" value="GIY-YIG"/>
    <property type="match status" value="1"/>
</dbReference>
<proteinExistence type="predicted"/>
<dbReference type="SUPFAM" id="SSF82771">
    <property type="entry name" value="GIY-YIG endonuclease"/>
    <property type="match status" value="1"/>
</dbReference>
<dbReference type="CDD" id="cd10439">
    <property type="entry name" value="GIY-YIG_COG3410"/>
    <property type="match status" value="1"/>
</dbReference>
<dbReference type="InterPro" id="IPR036286">
    <property type="entry name" value="LexA/Signal_pep-like_sf"/>
</dbReference>
<dbReference type="EMBL" id="FNWQ01000001">
    <property type="protein sequence ID" value="SEH29610.1"/>
    <property type="molecule type" value="Genomic_DNA"/>
</dbReference>
<feature type="domain" description="GIY-YIG" evidence="1">
    <location>
        <begin position="35"/>
        <end position="109"/>
    </location>
</feature>
<dbReference type="AlphaFoldDB" id="A0A1H6H6D2"/>
<dbReference type="PROSITE" id="PS50164">
    <property type="entry name" value="GIY_YIG"/>
    <property type="match status" value="1"/>
</dbReference>
<reference evidence="2 3" key="1">
    <citation type="submission" date="2016-10" db="EMBL/GenBank/DDBJ databases">
        <authorList>
            <person name="de Groot N.N."/>
        </authorList>
    </citation>
    <scope>NUCLEOTIDE SEQUENCE [LARGE SCALE GENOMIC DNA]</scope>
    <source>
        <strain evidence="2 3">DSM 23031</strain>
    </source>
</reference>
<dbReference type="Gene3D" id="2.10.109.10">
    <property type="entry name" value="Umud Fragment, subunit A"/>
    <property type="match status" value="1"/>
</dbReference>
<dbReference type="Proteomes" id="UP000198561">
    <property type="component" value="Unassembled WGS sequence"/>
</dbReference>
<dbReference type="SUPFAM" id="SSF52540">
    <property type="entry name" value="P-loop containing nucleoside triphosphate hydrolases"/>
    <property type="match status" value="1"/>
</dbReference>
<dbReference type="InterPro" id="IPR018647">
    <property type="entry name" value="SLFN_3-like_DNA/RNA_helicase"/>
</dbReference>
<evidence type="ECO:0000313" key="2">
    <source>
        <dbReference type="EMBL" id="SEH29610.1"/>
    </source>
</evidence>
<dbReference type="Gene3D" id="3.40.50.300">
    <property type="entry name" value="P-loop containing nucleotide triphosphate hydrolases"/>
    <property type="match status" value="1"/>
</dbReference>
<evidence type="ECO:0000313" key="3">
    <source>
        <dbReference type="Proteomes" id="UP000198561"/>
    </source>
</evidence>
<dbReference type="SUPFAM" id="SSF51306">
    <property type="entry name" value="LexA/Signal peptidase"/>
    <property type="match status" value="1"/>
</dbReference>
<evidence type="ECO:0000259" key="1">
    <source>
        <dbReference type="PROSITE" id="PS50164"/>
    </source>
</evidence>
<dbReference type="InterPro" id="IPR000305">
    <property type="entry name" value="GIY-YIG_endonuc"/>
</dbReference>
<organism evidence="2 3">
    <name type="scientific">Chryseobacterium culicis</name>
    <dbReference type="NCBI Taxonomy" id="680127"/>
    <lineage>
        <taxon>Bacteria</taxon>
        <taxon>Pseudomonadati</taxon>
        <taxon>Bacteroidota</taxon>
        <taxon>Flavobacteriia</taxon>
        <taxon>Flavobacteriales</taxon>
        <taxon>Weeksellaceae</taxon>
        <taxon>Chryseobacterium group</taxon>
        <taxon>Chryseobacterium</taxon>
    </lineage>
</organism>
<dbReference type="InterPro" id="IPR035901">
    <property type="entry name" value="GIY-YIG_endonuc_sf"/>
</dbReference>
<name>A0A1H6H6D2_CHRCI</name>
<gene>
    <name evidence="2" type="ORF">SAMN05421593_1112</name>
</gene>
<accession>A0A1H6H6D2</accession>
<dbReference type="Pfam" id="PF09848">
    <property type="entry name" value="SLFN-g3_helicase"/>
    <property type="match status" value="1"/>
</dbReference>
<protein>
    <recommendedName>
        <fullName evidence="1">GIY-YIG domain-containing protein</fullName>
    </recommendedName>
</protein>
<dbReference type="InterPro" id="IPR027417">
    <property type="entry name" value="P-loop_NTPase"/>
</dbReference>
<sequence>MICSTRMKNFTITEEYDFDHLIEAKINEDHRDYLSWPIVYFLKNKKNKTAYVGETTDILTRINTHLKSEKKKQLSSVNFILSDLFHKSATLDLESNLIKYISADGQYSLQNGNLGISNHQYHEKKVYWDLFKDIWDELRQLGISRHSLDFINNSDLFKYSPYKSLSKEQIKGLKMILNCLLDDNAKVSLIHGGAGTGKSILAIFLFKLLKTNLEDFNYADFDEDDDELFILLKKVKEKFTDLNMALVIPMASFRKTISNVFKNINGLSHKMVIGPSDLAQNKYDLIIVDEGHRLRRRVNLGSYFGTFDRNCEKLGLDKFTASELDWVILQSKKSIIFYDQYQSIKPSDTLKESFKKLESQSSTRTEKLKTQLRVRGGNNYIKLIHKIFDAPSTPPLQHYKTDDYELYLFDDLSEMIERIKKKNEVHGLSRMVAGYAWEWVSNKDTEAYDIIIGDNHLKWNSISVDWVNSPNSIHEVGCIHTTQGYDLNYTGVIIGPELDYDFISGKLTVDKQKYKDKNGKNSIHKEEELLDFIINIYKTILLRGIEGTYIYACNENLRRFLHQFIQNYNSSTEDKLIQVSNTPSESSIPFYDLNIAAGTFSELQELENVKYIELDNLDNRDDYFACNVIGESMNKIIPNGSICLFKKYTGGSRNGLITLVEGRNITDLEFGSNYTIKEYSSKKVIDEEGWHHEEITLLPKSNNYHFKPIFLRDEETVDFKVLGIFVKVLKK</sequence>
<dbReference type="STRING" id="680127.SAMN05421593_1112"/>